<dbReference type="GO" id="GO:0005509">
    <property type="term" value="F:calcium ion binding"/>
    <property type="evidence" value="ECO:0007669"/>
    <property type="project" value="InterPro"/>
</dbReference>
<dbReference type="SMART" id="SM00054">
    <property type="entry name" value="EFh"/>
    <property type="match status" value="10"/>
</dbReference>
<dbReference type="GO" id="GO:0005737">
    <property type="term" value="C:cytoplasm"/>
    <property type="evidence" value="ECO:0007669"/>
    <property type="project" value="UniProtKB-ARBA"/>
</dbReference>
<feature type="domain" description="MABP" evidence="6">
    <location>
        <begin position="153"/>
        <end position="324"/>
    </location>
</feature>
<keyword evidence="8" id="KW-1185">Reference proteome</keyword>
<dbReference type="Pfam" id="PF13833">
    <property type="entry name" value="EF-hand_8"/>
    <property type="match status" value="1"/>
</dbReference>
<feature type="compositionally biased region" description="Acidic residues" evidence="4">
    <location>
        <begin position="970"/>
        <end position="1009"/>
    </location>
</feature>
<evidence type="ECO:0000259" key="5">
    <source>
        <dbReference type="PROSITE" id="PS50222"/>
    </source>
</evidence>
<feature type="region of interest" description="Disordered" evidence="4">
    <location>
        <begin position="1768"/>
        <end position="1787"/>
    </location>
</feature>
<dbReference type="Gene3D" id="1.10.238.10">
    <property type="entry name" value="EF-hand"/>
    <property type="match status" value="5"/>
</dbReference>
<feature type="domain" description="EF-hand" evidence="5">
    <location>
        <begin position="1299"/>
        <end position="1334"/>
    </location>
</feature>
<feature type="compositionally biased region" description="Acidic residues" evidence="4">
    <location>
        <begin position="796"/>
        <end position="808"/>
    </location>
</feature>
<feature type="region of interest" description="Disordered" evidence="4">
    <location>
        <begin position="789"/>
        <end position="808"/>
    </location>
</feature>
<feature type="domain" description="EF-hand" evidence="5">
    <location>
        <begin position="504"/>
        <end position="539"/>
    </location>
</feature>
<evidence type="ECO:0000256" key="4">
    <source>
        <dbReference type="SAM" id="MobiDB-lite"/>
    </source>
</evidence>
<dbReference type="OrthoDB" id="190897at2759"/>
<dbReference type="Gene3D" id="2.100.10.50">
    <property type="match status" value="1"/>
</dbReference>
<feature type="compositionally biased region" description="Acidic residues" evidence="4">
    <location>
        <begin position="1874"/>
        <end position="1884"/>
    </location>
</feature>
<dbReference type="PROSITE" id="PS51498">
    <property type="entry name" value="MABP"/>
    <property type="match status" value="1"/>
</dbReference>
<dbReference type="EMBL" id="BRXY01000195">
    <property type="protein sequence ID" value="GMH76312.1"/>
    <property type="molecule type" value="Genomic_DNA"/>
</dbReference>
<dbReference type="PANTHER" id="PTHR34524:SF6">
    <property type="entry name" value="CALCYPHOSINE LIKE"/>
    <property type="match status" value="1"/>
</dbReference>
<keyword evidence="2" id="KW-0677">Repeat</keyword>
<sequence>MPSPKRLSSSAKKRAANKDDEGDATYDDDRGASGLARDFKKGLEGQVAKKLGVKKPQATEIKSFLNEEFDDFSSIDREEFLLKTKRWKAFEKLGIGKPELKRIYHSVDRKAGGFGSINYRDILQYIALGDKRLSQELNDDDDEDDVDKGVWGASPIVDIQLSTSDLEEARLQKDGYEKVLSSGELPANLNDGSLMASPILLWYRRRSQGGSGVRLKPIVDVILSDKLVDSALVIAGYTCLNKSTNKGTITGKAQYLWVRRAFNTEEEEKDAIVDVAVTKGNKKDMDNHIYKPPGRGFIQVVGDINHGYMSAFSSNIFLWFRPITPRSAEKDWRYGVPDDERNYELECRARRAIRQFVSPADLNFSPRGGPTDFAVLFNRHATSKSAYDPSRVGTVNVSQFGTLLKEVGLNINAKDIRHLMHRIDSAGSGRMSREEFLSFVQLNDDQLDEVAMKIRDFFGATKGASDKKVLKAIRQRFKRLDGDGDGILDIDEFRQMVQMVGIFLTEPELMRLRKVFDPNGDGMIGKEEFEDVILRMDDTVKRQCVRVCEAANGLRDYILQCQRDIRKKGSKDGIDSQSAWLDLERKHKRGVGGAPFPNYLDLEDVAQAVERLGFRLSQPETRMLIMRVAPDGDGRVSEVEFHEFATEPKPRPIGELINICGKDKDALMAEAMNPKLKNTKLRRYMNRIVTAIGPDDIGLVTFEVLANGLSTFFNYRERAGQPTDGELVAVAQYLGAVDVRFFMVDPRLFIIGLRAECCDEDPAELMKLFEDDEDGTVYSDLLKEKKRNRSKSYSNSDDEDTEDSDEEYEYVEVEVEEEQEVEDKVLDVCEELAAYFQEVSEVDGEKGTFDYEKALDAVHEGREPGSLMDIENQFSTWLNELGEVEALTDEQFGQILERFDPKTTNSVGAKQIEAFCNNETWDAERKIETVTRIEKKKVKKPKKTTKNVSSPRKTPKNSSKKNKRRNYNSDDSDDTEYDDESDYDDDGEEDDSEPEDSPEEVSDDDDSDDFYGGRGRRSRRSNSEEEDDEEDFSISSPIRKSSKRKITGSADSDVLVIDIAKTLSTAHRGVPLEQMVKSELRKMDVFGNGMLRAEEIGLVLKSLGYKRKITVSTPGLNFFLDRGGHVDFNGFAQAIGQAQWELEHGTGGDRGRTGSKKLDKKLRTLGVDLKEASKKVDRIFGKLVRDDGTLRKGDLKKGLAKLSAETHTSLGEAEIGSFFSALNEETGGNGGKTRISLSNWRQFVKSGGSMLQVSNEEPSAFADHSFYSKDEGTDIMDSDVQSAVDRCIEELDDLDLSEKQRNKIPSWFDKVDKNGKGVVKVAKFEAFLKKSKIGARLSNREKKCLIRGFDGGRDKVDYESFLDKVLNGRMGSEGGEVAAEMVLAKMQEAVGVSARGGMTYSTIFSRYDPSGSGLVSKEGLISAFRSAGCFLTDSDLRSISTRLKRRSDDLLDYNDLYHTLLQTTPRIGAGTYVGATPFSAITRGGGTTPWGGQGPGQLGMSMQVNSPYGGSGGNPLGQTWPPPGGMAGTPWQTQTPFNPNMTLGGSAAMGGGGSGGDYLLQDVAMKLRNAMRQRVSQWGPSVSLHRQFEASDPDRRGYIPLKAFLMVLEQLGLQLVPVEAQIICRRFDRHGNDTIDYLDFCRFVSIDAREMEIVANKLAGKFSELRRRGVSATATFDVYDIGRSGFISRRDFRECSRQLQLPITENQLEALMGRFAHQGDSELVSWQEFITFVNASGVNLPNDIDERPVMGDGYDGMDVWKYEGDAKVGHADRAGGSPKREGRAGEDDYRDMYRSLRAHNRDEDVDKGFSGADFGRNTGLLIDHTSKNRTHTQDMERSREVGREAVNYLDNHGVTTPKWIRSVLKVGRGKEGFDNDDDGDDDIEFGNKRISRSPLRSKKKKKKSSSKRSGRKARYSGGASDSDSDW</sequence>
<protein>
    <recommendedName>
        <fullName evidence="9">Calmodulin</fullName>
    </recommendedName>
</protein>
<organism evidence="7 8">
    <name type="scientific">Triparma strigata</name>
    <dbReference type="NCBI Taxonomy" id="1606541"/>
    <lineage>
        <taxon>Eukaryota</taxon>
        <taxon>Sar</taxon>
        <taxon>Stramenopiles</taxon>
        <taxon>Ochrophyta</taxon>
        <taxon>Bolidophyceae</taxon>
        <taxon>Parmales</taxon>
        <taxon>Triparmaceae</taxon>
        <taxon>Triparma</taxon>
    </lineage>
</organism>
<dbReference type="InterPro" id="IPR011992">
    <property type="entry name" value="EF-hand-dom_pair"/>
</dbReference>
<feature type="compositionally biased region" description="Basic residues" evidence="4">
    <location>
        <begin position="934"/>
        <end position="945"/>
    </location>
</feature>
<proteinExistence type="predicted"/>
<feature type="region of interest" description="Disordered" evidence="4">
    <location>
        <begin position="1870"/>
        <end position="1926"/>
    </location>
</feature>
<feature type="compositionally biased region" description="Basic residues" evidence="4">
    <location>
        <begin position="1889"/>
        <end position="1914"/>
    </location>
</feature>
<dbReference type="PROSITE" id="PS50222">
    <property type="entry name" value="EF_HAND_2"/>
    <property type="match status" value="4"/>
</dbReference>
<comment type="caution">
    <text evidence="7">The sequence shown here is derived from an EMBL/GenBank/DDBJ whole genome shotgun (WGS) entry which is preliminary data.</text>
</comment>
<keyword evidence="3" id="KW-0106">Calcium</keyword>
<keyword evidence="1" id="KW-0479">Metal-binding</keyword>
<dbReference type="InterPro" id="IPR023341">
    <property type="entry name" value="MABP"/>
</dbReference>
<feature type="compositionally biased region" description="Polar residues" evidence="4">
    <location>
        <begin position="1"/>
        <end position="10"/>
    </location>
</feature>
<dbReference type="InterPro" id="IPR002048">
    <property type="entry name" value="EF_hand_dom"/>
</dbReference>
<feature type="region of interest" description="Disordered" evidence="4">
    <location>
        <begin position="1"/>
        <end position="32"/>
    </location>
</feature>
<dbReference type="PANTHER" id="PTHR34524">
    <property type="entry name" value="CALCYPHOSIN"/>
    <property type="match status" value="1"/>
</dbReference>
<dbReference type="InterPro" id="IPR051581">
    <property type="entry name" value="Ca-bind"/>
</dbReference>
<evidence type="ECO:0000256" key="3">
    <source>
        <dbReference type="ARBA" id="ARBA00022837"/>
    </source>
</evidence>
<evidence type="ECO:0000256" key="1">
    <source>
        <dbReference type="ARBA" id="ARBA00022723"/>
    </source>
</evidence>
<dbReference type="PROSITE" id="PS00018">
    <property type="entry name" value="EF_HAND_1"/>
    <property type="match status" value="2"/>
</dbReference>
<feature type="region of interest" description="Disordered" evidence="4">
    <location>
        <begin position="933"/>
        <end position="1047"/>
    </location>
</feature>
<evidence type="ECO:0000313" key="7">
    <source>
        <dbReference type="EMBL" id="GMH76312.1"/>
    </source>
</evidence>
<accession>A0A9W7AVL3</accession>
<dbReference type="InterPro" id="IPR018247">
    <property type="entry name" value="EF_Hand_1_Ca_BS"/>
</dbReference>
<feature type="compositionally biased region" description="Basic residues" evidence="4">
    <location>
        <begin position="953"/>
        <end position="966"/>
    </location>
</feature>
<reference evidence="8" key="1">
    <citation type="journal article" date="2023" name="Commun. Biol.">
        <title>Genome analysis of Parmales, the sister group of diatoms, reveals the evolutionary specialization of diatoms from phago-mixotrophs to photoautotrophs.</title>
        <authorList>
            <person name="Ban H."/>
            <person name="Sato S."/>
            <person name="Yoshikawa S."/>
            <person name="Yamada K."/>
            <person name="Nakamura Y."/>
            <person name="Ichinomiya M."/>
            <person name="Sato N."/>
            <person name="Blanc-Mathieu R."/>
            <person name="Endo H."/>
            <person name="Kuwata A."/>
            <person name="Ogata H."/>
        </authorList>
    </citation>
    <scope>NUCLEOTIDE SEQUENCE [LARGE SCALE GENOMIC DNA]</scope>
    <source>
        <strain evidence="8">NIES 3701</strain>
    </source>
</reference>
<evidence type="ECO:0000256" key="2">
    <source>
        <dbReference type="ARBA" id="ARBA00022737"/>
    </source>
</evidence>
<feature type="domain" description="EF-hand" evidence="5">
    <location>
        <begin position="411"/>
        <end position="446"/>
    </location>
</feature>
<dbReference type="CDD" id="cd00051">
    <property type="entry name" value="EFh"/>
    <property type="match status" value="1"/>
</dbReference>
<evidence type="ECO:0008006" key="9">
    <source>
        <dbReference type="Google" id="ProtNLM"/>
    </source>
</evidence>
<gene>
    <name evidence="7" type="ORF">TrST_g9519</name>
</gene>
<evidence type="ECO:0000313" key="8">
    <source>
        <dbReference type="Proteomes" id="UP001165085"/>
    </source>
</evidence>
<dbReference type="Pfam" id="PF13499">
    <property type="entry name" value="EF-hand_7"/>
    <property type="match status" value="1"/>
</dbReference>
<feature type="domain" description="EF-hand" evidence="5">
    <location>
        <begin position="468"/>
        <end position="503"/>
    </location>
</feature>
<dbReference type="Proteomes" id="UP001165085">
    <property type="component" value="Unassembled WGS sequence"/>
</dbReference>
<name>A0A9W7AVL3_9STRA</name>
<dbReference type="SUPFAM" id="SSF47473">
    <property type="entry name" value="EF-hand"/>
    <property type="match status" value="4"/>
</dbReference>
<evidence type="ECO:0000259" key="6">
    <source>
        <dbReference type="PROSITE" id="PS51498"/>
    </source>
</evidence>